<sequence length="660" mass="72133">MTSGSFPTADNNSAPQLPVVASSLENLSWRDAPLRDQPPVLDPSSTPTSWLGRCQQGLQKHLVGTISASVLLSLALTGTSTWNIWGIYRGLQTTVAKQFEIQDLSSDIIYLDEVLTMSARMGASTGDTRWEDRYNDYVPQLDAAIETLLAEIPISEQLNPEQTNAANQLLVDYETQAFEKVRNGRANEALQLLLGPDYEQQKAIYSEGIQGTLETLRTNVDNQLSSYRQRLAWSVTFAVGSLVLLALTWYIVLVAVRRYIEDRRKAQTSLEATQTNLLALTQQLTQEVQQRATQEESIRTESELLQTDVAHILDVVTSLEEGNLTIEAEVTERATGLVSDTLNRLIESLNRIVSVVISTAQQVTDNAEQLEGLAVETADRAQAQTRSVNAVRSLMETVNTLTAHSREQALATDEAVQQATTAIQEGQQEMTAMGEGITTLEQGTDQMVKRTQLLNDFVGLAAQFSKDQKRVASLTRVLALNASMLASRALKEQDPEQFTSIAHEFEAVARQVNGLAAETNQSLMQLQQRTDQIQTVTSGLNQDVSDLSQLVQKFTGEVGKSRQAFNNIQSVTGRLAQVGQQVSHSSNDIVAVVQQTLGATQEIAQLAADTDTKASITQQQAEAMGSLARTLLEMVEFFHVNSSAPSPSDNSSQPALAVAP</sequence>
<name>A0A8K2A7Q6_9CYAN</name>
<proteinExistence type="predicted"/>
<dbReference type="PANTHER" id="PTHR32089:SF112">
    <property type="entry name" value="LYSOZYME-LIKE PROTEIN-RELATED"/>
    <property type="match status" value="1"/>
</dbReference>
<evidence type="ECO:0000313" key="5">
    <source>
        <dbReference type="EMBL" id="NCJ06200.1"/>
    </source>
</evidence>
<keyword evidence="3" id="KW-1133">Transmembrane helix</keyword>
<gene>
    <name evidence="5" type="ORF">GS597_06640</name>
</gene>
<evidence type="ECO:0000313" key="6">
    <source>
        <dbReference type="Proteomes" id="UP000607397"/>
    </source>
</evidence>
<keyword evidence="1 2" id="KW-0807">Transducer</keyword>
<dbReference type="GO" id="GO:0007165">
    <property type="term" value="P:signal transduction"/>
    <property type="evidence" value="ECO:0007669"/>
    <property type="project" value="UniProtKB-KW"/>
</dbReference>
<comment type="caution">
    <text evidence="5">The sequence shown here is derived from an EMBL/GenBank/DDBJ whole genome shotgun (WGS) entry which is preliminary data.</text>
</comment>
<dbReference type="SMART" id="SM00283">
    <property type="entry name" value="MA"/>
    <property type="match status" value="1"/>
</dbReference>
<evidence type="ECO:0000256" key="2">
    <source>
        <dbReference type="PROSITE-ProRule" id="PRU00284"/>
    </source>
</evidence>
<organism evidence="5 6">
    <name type="scientific">Petrachloros mirabilis ULC683</name>
    <dbReference type="NCBI Taxonomy" id="2781853"/>
    <lineage>
        <taxon>Bacteria</taxon>
        <taxon>Bacillati</taxon>
        <taxon>Cyanobacteriota</taxon>
        <taxon>Cyanophyceae</taxon>
        <taxon>Synechococcales</taxon>
        <taxon>Petrachlorosaceae</taxon>
        <taxon>Petrachloros</taxon>
        <taxon>Petrachloros mirabilis</taxon>
    </lineage>
</organism>
<accession>A0A8K2A7Q6</accession>
<dbReference type="AlphaFoldDB" id="A0A8K2A7Q6"/>
<dbReference type="EMBL" id="WVIC01000010">
    <property type="protein sequence ID" value="NCJ06200.1"/>
    <property type="molecule type" value="Genomic_DNA"/>
</dbReference>
<reference evidence="5" key="1">
    <citation type="submission" date="2019-12" db="EMBL/GenBank/DDBJ databases">
        <title>High-Quality draft genome sequences of three cyanobacteria isolated from the limestone walls of the Old Cathedral of Coimbra.</title>
        <authorList>
            <person name="Tiago I."/>
            <person name="Soares F."/>
            <person name="Portugal A."/>
        </authorList>
    </citation>
    <scope>NUCLEOTIDE SEQUENCE [LARGE SCALE GENOMIC DNA]</scope>
    <source>
        <strain evidence="5">C</strain>
    </source>
</reference>
<evidence type="ECO:0000256" key="1">
    <source>
        <dbReference type="ARBA" id="ARBA00023224"/>
    </source>
</evidence>
<keyword evidence="3" id="KW-0812">Transmembrane</keyword>
<keyword evidence="3" id="KW-0472">Membrane</keyword>
<keyword evidence="6" id="KW-1185">Reference proteome</keyword>
<dbReference type="GO" id="GO:0016020">
    <property type="term" value="C:membrane"/>
    <property type="evidence" value="ECO:0007669"/>
    <property type="project" value="InterPro"/>
</dbReference>
<dbReference type="InterPro" id="IPR004089">
    <property type="entry name" value="MCPsignal_dom"/>
</dbReference>
<dbReference type="PROSITE" id="PS50111">
    <property type="entry name" value="CHEMOTAXIS_TRANSDUC_2"/>
    <property type="match status" value="1"/>
</dbReference>
<feature type="transmembrane region" description="Helical" evidence="3">
    <location>
        <begin position="231"/>
        <end position="256"/>
    </location>
</feature>
<dbReference type="SUPFAM" id="SSF58104">
    <property type="entry name" value="Methyl-accepting chemotaxis protein (MCP) signaling domain"/>
    <property type="match status" value="1"/>
</dbReference>
<evidence type="ECO:0000256" key="3">
    <source>
        <dbReference type="SAM" id="Phobius"/>
    </source>
</evidence>
<feature type="domain" description="Methyl-accepting transducer" evidence="4">
    <location>
        <begin position="359"/>
        <end position="604"/>
    </location>
</feature>
<dbReference type="RefSeq" id="WP_161824682.1">
    <property type="nucleotide sequence ID" value="NZ_WVIC01000010.1"/>
</dbReference>
<evidence type="ECO:0000259" key="4">
    <source>
        <dbReference type="PROSITE" id="PS50111"/>
    </source>
</evidence>
<dbReference type="Proteomes" id="UP000607397">
    <property type="component" value="Unassembled WGS sequence"/>
</dbReference>
<dbReference type="PANTHER" id="PTHR32089">
    <property type="entry name" value="METHYL-ACCEPTING CHEMOTAXIS PROTEIN MCPB"/>
    <property type="match status" value="1"/>
</dbReference>
<dbReference type="Gene3D" id="1.10.287.950">
    <property type="entry name" value="Methyl-accepting chemotaxis protein"/>
    <property type="match status" value="1"/>
</dbReference>
<protein>
    <submittedName>
        <fullName evidence="5">Methyl-accepting chemotaxis protein</fullName>
    </submittedName>
</protein>